<dbReference type="Proteomes" id="UP000003163">
    <property type="component" value="Unassembled WGS sequence"/>
</dbReference>
<gene>
    <name evidence="2" type="ORF">EDEG_01914</name>
</gene>
<dbReference type="HOGENOM" id="CLU_071633_0_0_1"/>
<feature type="coiled-coil region" evidence="1">
    <location>
        <begin position="212"/>
        <end position="239"/>
    </location>
</feature>
<dbReference type="EMBL" id="AFBI03000030">
    <property type="protein sequence ID" value="EJW03785.1"/>
    <property type="molecule type" value="Genomic_DNA"/>
</dbReference>
<evidence type="ECO:0000313" key="3">
    <source>
        <dbReference type="Proteomes" id="UP000003163"/>
    </source>
</evidence>
<keyword evidence="1" id="KW-0175">Coiled coil</keyword>
<dbReference type="VEuPathDB" id="MicrosporidiaDB:EDEG_01914"/>
<reference evidence="2 3" key="1">
    <citation type="submission" date="2011-08" db="EMBL/GenBank/DDBJ databases">
        <authorList>
            <person name="Liu Z.J."/>
            <person name="Shi F.L."/>
            <person name="Lu J.Q."/>
            <person name="Li M."/>
            <person name="Wang Z.L."/>
        </authorList>
    </citation>
    <scope>NUCLEOTIDE SEQUENCE [LARGE SCALE GENOMIC DNA]</scope>
    <source>
        <strain evidence="2 3">USNM 41457</strain>
    </source>
</reference>
<comment type="caution">
    <text evidence="2">The sequence shown here is derived from an EMBL/GenBank/DDBJ whole genome shotgun (WGS) entry which is preliminary data.</text>
</comment>
<keyword evidence="3" id="KW-1185">Reference proteome</keyword>
<dbReference type="InParanoid" id="J9DMG0"/>
<evidence type="ECO:0000313" key="2">
    <source>
        <dbReference type="EMBL" id="EJW03785.1"/>
    </source>
</evidence>
<reference evidence="3" key="2">
    <citation type="submission" date="2015-07" db="EMBL/GenBank/DDBJ databases">
        <title>Contrasting host-pathogen interactions and genome evolution in two generalist and specialist microsporidian pathogens of mosquitoes.</title>
        <authorList>
            <consortium name="The Broad Institute Genomics Platform"/>
            <consortium name="The Broad Institute Genome Sequencing Center for Infectious Disease"/>
            <person name="Cuomo C.A."/>
            <person name="Sanscrainte N.D."/>
            <person name="Goldberg J.M."/>
            <person name="Heiman D."/>
            <person name="Young S."/>
            <person name="Zeng Q."/>
            <person name="Becnel J.J."/>
            <person name="Birren B.W."/>
        </authorList>
    </citation>
    <scope>NUCLEOTIDE SEQUENCE [LARGE SCALE GENOMIC DNA]</scope>
    <source>
        <strain evidence="3">USNM 41457</strain>
    </source>
</reference>
<name>J9DMG0_EDHAE</name>
<accession>J9DMG0</accession>
<dbReference type="AlphaFoldDB" id="J9DMG0"/>
<evidence type="ECO:0000256" key="1">
    <source>
        <dbReference type="SAM" id="Coils"/>
    </source>
</evidence>
<dbReference type="OrthoDB" id="10255118at2759"/>
<organism evidence="2 3">
    <name type="scientific">Edhazardia aedis (strain USNM 41457)</name>
    <name type="common">Microsporidian parasite</name>
    <dbReference type="NCBI Taxonomy" id="1003232"/>
    <lineage>
        <taxon>Eukaryota</taxon>
        <taxon>Fungi</taxon>
        <taxon>Fungi incertae sedis</taxon>
        <taxon>Microsporidia</taxon>
        <taxon>Edhazardia</taxon>
    </lineage>
</organism>
<protein>
    <submittedName>
        <fullName evidence="2">Uncharacterized protein</fullName>
    </submittedName>
</protein>
<sequence length="389" mass="45624">MEEIDKLVHLRKKHGFYQQDYVTYLQFLKTVRKESTIYQAEKYLVKSMQNTSKKRYARKCLKRAIKVADNKLYKEYLNCFLLLDCGNSSGNGNIDSSKTSVLASLLEIRGKVEDNFILVDEIDQIISKINKEKVPAKIEHNWNGIILNFNCKGELDSFLNLKLSSKVDYQADLQNSIVRLIIAENSFKRALKKYYNFSIKYSGNQVRKNILINNNDKDVENVKLDINKAQETSNNKNENKKFNPAILKKKIFTKILKFSLDLIEASKNLFLILEKNFIKNKYIQKIQKNYAEFNNILEKLEKYNNAQLFDETVFENYEIPVEMNDISTEIRFLINSRCIDRHAALSIYLQNVLSDFKTGESLLKIPFLPVFYDSAYDFIIYPDIDNMWE</sequence>
<proteinExistence type="predicted"/>